<evidence type="ECO:0000313" key="2">
    <source>
        <dbReference type="Proteomes" id="UP000241090"/>
    </source>
</evidence>
<gene>
    <name evidence="1" type="ORF">CNR33_00029</name>
</gene>
<sequence length="49" mass="5691">MSKDMAAPFSFYVHCAGIPRAHSPSDDRSFCLPSEHYFQNRVDLVKYRL</sequence>
<proteinExistence type="predicted"/>
<dbReference type="EMBL" id="MG018926">
    <property type="protein sequence ID" value="ATW57875.1"/>
    <property type="molecule type" value="Genomic_DNA"/>
</dbReference>
<accession>A0A2H4P6T0</accession>
<reference evidence="1 2" key="1">
    <citation type="submission" date="2017-09" db="EMBL/GenBank/DDBJ databases">
        <authorList>
            <person name="Ehlers B."/>
            <person name="Leendertz F.H."/>
        </authorList>
    </citation>
    <scope>NUCLEOTIDE SEQUENCE [LARGE SCALE GENOMIC DNA]</scope>
</reference>
<name>A0A2H4P6T0_9CAUD</name>
<organism evidence="1 2">
    <name type="scientific">Pseudomonas phage tabernarius</name>
    <dbReference type="NCBI Taxonomy" id="2048978"/>
    <lineage>
        <taxon>Viruses</taxon>
        <taxon>Duplodnaviria</taxon>
        <taxon>Heunggongvirae</taxon>
        <taxon>Uroviricota</taxon>
        <taxon>Caudoviricetes</taxon>
        <taxon>Lindbergviridae</taxon>
        <taxon>Tabernariusvirus</taxon>
        <taxon>Tabernariusvirus tabernarius</taxon>
    </lineage>
</organism>
<keyword evidence="2" id="KW-1185">Reference proteome</keyword>
<evidence type="ECO:0000313" key="1">
    <source>
        <dbReference type="EMBL" id="ATW57875.1"/>
    </source>
</evidence>
<dbReference type="Proteomes" id="UP000241090">
    <property type="component" value="Segment"/>
</dbReference>
<protein>
    <submittedName>
        <fullName evidence="1">Uncharacterized protein</fullName>
    </submittedName>
</protein>